<evidence type="ECO:0000256" key="1">
    <source>
        <dbReference type="SAM" id="Phobius"/>
    </source>
</evidence>
<sequence length="154" mass="16954">MRKKLIIIFVILIVVVAILALVDFFIKKTNNYQSISNQPKVNVATLKDGNETALGTISYPGAKTVVDISKAEQNKITLETTDSVNGAVNIYIQDLFNRYPNYKLTKQDITKTGALDNKGVLISLSGKTGALKITIWGTDKGMTDIEIIKDSNFK</sequence>
<proteinExistence type="predicted"/>
<accession>A0A0G0LIE2</accession>
<reference evidence="2 3" key="1">
    <citation type="journal article" date="2015" name="Nature">
        <title>rRNA introns, odd ribosomes, and small enigmatic genomes across a large radiation of phyla.</title>
        <authorList>
            <person name="Brown C.T."/>
            <person name="Hug L.A."/>
            <person name="Thomas B.C."/>
            <person name="Sharon I."/>
            <person name="Castelle C.J."/>
            <person name="Singh A."/>
            <person name="Wilkins M.J."/>
            <person name="Williams K.H."/>
            <person name="Banfield J.F."/>
        </authorList>
    </citation>
    <scope>NUCLEOTIDE SEQUENCE [LARGE SCALE GENOMIC DNA]</scope>
</reference>
<dbReference type="Proteomes" id="UP000033862">
    <property type="component" value="Unassembled WGS sequence"/>
</dbReference>
<dbReference type="STRING" id="1618332.UT15_C0003G0017"/>
<evidence type="ECO:0000313" key="3">
    <source>
        <dbReference type="Proteomes" id="UP000033862"/>
    </source>
</evidence>
<organism evidence="2 3">
    <name type="scientific">Berkelbacteria bacterium GW2011_GWA1_39_10</name>
    <dbReference type="NCBI Taxonomy" id="1618332"/>
    <lineage>
        <taxon>Bacteria</taxon>
        <taxon>Candidatus Berkelbacteria</taxon>
    </lineage>
</organism>
<dbReference type="AlphaFoldDB" id="A0A0G0LIE2"/>
<keyword evidence="1" id="KW-0472">Membrane</keyword>
<protein>
    <submittedName>
        <fullName evidence="2">Uncharacterized protein</fullName>
    </submittedName>
</protein>
<gene>
    <name evidence="2" type="ORF">UT15_C0003G0017</name>
</gene>
<evidence type="ECO:0000313" key="2">
    <source>
        <dbReference type="EMBL" id="KKQ90842.1"/>
    </source>
</evidence>
<keyword evidence="1" id="KW-0812">Transmembrane</keyword>
<name>A0A0G0LIE2_9BACT</name>
<dbReference type="EMBL" id="LBVS01000003">
    <property type="protein sequence ID" value="KKQ90842.1"/>
    <property type="molecule type" value="Genomic_DNA"/>
</dbReference>
<keyword evidence="1" id="KW-1133">Transmembrane helix</keyword>
<comment type="caution">
    <text evidence="2">The sequence shown here is derived from an EMBL/GenBank/DDBJ whole genome shotgun (WGS) entry which is preliminary data.</text>
</comment>
<feature type="transmembrane region" description="Helical" evidence="1">
    <location>
        <begin position="6"/>
        <end position="26"/>
    </location>
</feature>